<dbReference type="RefSeq" id="WP_377457680.1">
    <property type="nucleotide sequence ID" value="NZ_JBHLUB010000001.1"/>
</dbReference>
<dbReference type="Gene3D" id="1.10.3630.10">
    <property type="entry name" value="yeast vps74-n-term truncation variant domain like"/>
    <property type="match status" value="2"/>
</dbReference>
<keyword evidence="2" id="KW-0333">Golgi apparatus</keyword>
<dbReference type="EMBL" id="JBHLUB010000001">
    <property type="protein sequence ID" value="MFC0581108.1"/>
    <property type="molecule type" value="Genomic_DNA"/>
</dbReference>
<evidence type="ECO:0000313" key="5">
    <source>
        <dbReference type="EMBL" id="MFC0581108.1"/>
    </source>
</evidence>
<keyword evidence="6" id="KW-1185">Reference proteome</keyword>
<gene>
    <name evidence="5" type="ORF">ACFFFR_01715</name>
</gene>
<dbReference type="InterPro" id="IPR008628">
    <property type="entry name" value="GPP34-like"/>
</dbReference>
<evidence type="ECO:0000256" key="2">
    <source>
        <dbReference type="ARBA" id="ARBA00023034"/>
    </source>
</evidence>
<keyword evidence="3" id="KW-0446">Lipid-binding</keyword>
<organism evidence="5 6">
    <name type="scientific">Micrococcoides hystricis</name>
    <dbReference type="NCBI Taxonomy" id="1572761"/>
    <lineage>
        <taxon>Bacteria</taxon>
        <taxon>Bacillati</taxon>
        <taxon>Actinomycetota</taxon>
        <taxon>Actinomycetes</taxon>
        <taxon>Micrococcales</taxon>
        <taxon>Micrococcaceae</taxon>
        <taxon>Micrococcoides</taxon>
    </lineage>
</organism>
<evidence type="ECO:0000256" key="3">
    <source>
        <dbReference type="ARBA" id="ARBA00023121"/>
    </source>
</evidence>
<reference evidence="5 6" key="1">
    <citation type="submission" date="2024-09" db="EMBL/GenBank/DDBJ databases">
        <authorList>
            <person name="Sun Q."/>
            <person name="Mori K."/>
        </authorList>
    </citation>
    <scope>NUCLEOTIDE SEQUENCE [LARGE SCALE GENOMIC DNA]</scope>
    <source>
        <strain evidence="5 6">NCAIM B.02604</strain>
    </source>
</reference>
<dbReference type="Pfam" id="PF05719">
    <property type="entry name" value="GPP34"/>
    <property type="match status" value="1"/>
</dbReference>
<dbReference type="InterPro" id="IPR038261">
    <property type="entry name" value="GPP34-like_sf"/>
</dbReference>
<proteinExistence type="predicted"/>
<comment type="caution">
    <text evidence="5">The sequence shown here is derived from an EMBL/GenBank/DDBJ whole genome shotgun (WGS) entry which is preliminary data.</text>
</comment>
<keyword evidence="4" id="KW-0472">Membrane</keyword>
<dbReference type="Proteomes" id="UP001589862">
    <property type="component" value="Unassembled WGS sequence"/>
</dbReference>
<sequence length="263" mass="28371">MNSENTDLPELAPGTRLSLPQAFLLLCLKEKEGTLLADTLRAQHGLAGAILAELALTGAVTIEEGEGPEPHRERRFRLRRTQSGHDVHAVYVHVQEKFAHDDGDGTFGGLLTNVCANALAKIRRSRHLQTATDWVSDLAPAGLRHLIAEPLVQAGILDRRKRRLWGIIPLTSYPEVRPEVEERLREHIGQRIAGAHQGTAAAVLLGLLQATGLTRKVLGTDVDQEQVSEIVCSAALPTAVQEAVQAAYFATVSSVAATGTDLS</sequence>
<evidence type="ECO:0000256" key="4">
    <source>
        <dbReference type="ARBA" id="ARBA00023136"/>
    </source>
</evidence>
<protein>
    <submittedName>
        <fullName evidence="5">GPP34 family phosphoprotein</fullName>
    </submittedName>
</protein>
<evidence type="ECO:0000313" key="6">
    <source>
        <dbReference type="Proteomes" id="UP001589862"/>
    </source>
</evidence>
<accession>A0ABV6P7Q3</accession>
<evidence type="ECO:0000256" key="1">
    <source>
        <dbReference type="ARBA" id="ARBA00004255"/>
    </source>
</evidence>
<name>A0ABV6P7Q3_9MICC</name>
<comment type="subcellular location">
    <subcellularLocation>
        <location evidence="1">Golgi apparatus membrane</location>
        <topology evidence="1">Peripheral membrane protein</topology>
        <orientation evidence="1">Cytoplasmic side</orientation>
    </subcellularLocation>
</comment>